<dbReference type="InParanoid" id="A0A2N3NAM8"/>
<dbReference type="VEuPathDB" id="FungiDB:jhhlp_004047"/>
<evidence type="ECO:0000256" key="2">
    <source>
        <dbReference type="SAM" id="Phobius"/>
    </source>
</evidence>
<protein>
    <recommendedName>
        <fullName evidence="5">MFS maltose permease</fullName>
    </recommendedName>
</protein>
<dbReference type="STRING" id="41688.A0A2N3NAM8"/>
<keyword evidence="2" id="KW-1133">Transmembrane helix</keyword>
<accession>A0A2N3NAM8</accession>
<dbReference type="OrthoDB" id="5408102at2759"/>
<reference evidence="3 4" key="1">
    <citation type="journal article" date="2017" name="G3 (Bethesda)">
        <title>First Draft Genome Sequence of the Pathogenic Fungus Lomentospora prolificans (Formerly Scedosporium prolificans).</title>
        <authorList>
            <person name="Luo R."/>
            <person name="Zimin A."/>
            <person name="Workman R."/>
            <person name="Fan Y."/>
            <person name="Pertea G."/>
            <person name="Grossman N."/>
            <person name="Wear M.P."/>
            <person name="Jia B."/>
            <person name="Miller H."/>
            <person name="Casadevall A."/>
            <person name="Timp W."/>
            <person name="Zhang S.X."/>
            <person name="Salzberg S.L."/>
        </authorList>
    </citation>
    <scope>NUCLEOTIDE SEQUENCE [LARGE SCALE GENOMIC DNA]</scope>
    <source>
        <strain evidence="3 4">JHH-5317</strain>
    </source>
</reference>
<feature type="coiled-coil region" evidence="1">
    <location>
        <begin position="431"/>
        <end position="458"/>
    </location>
</feature>
<keyword evidence="4" id="KW-1185">Reference proteome</keyword>
<evidence type="ECO:0000313" key="4">
    <source>
        <dbReference type="Proteomes" id="UP000233524"/>
    </source>
</evidence>
<name>A0A2N3NAM8_9PEZI</name>
<evidence type="ECO:0008006" key="5">
    <source>
        <dbReference type="Google" id="ProtNLM"/>
    </source>
</evidence>
<keyword evidence="2" id="KW-0472">Membrane</keyword>
<evidence type="ECO:0000313" key="3">
    <source>
        <dbReference type="EMBL" id="PKS09432.1"/>
    </source>
</evidence>
<sequence length="550" mass="61686">MRERTVRRLLTRQALRYARTNRIFSHNITYTSSARPQLAFLSIPSKKPTARFLTTETKQRIKHEAKMVARYMIGLWGTITCLAVLHWTINQELLERKYPTPHELSWITRILMRGAFQAPNRPETVRVDWVEVIETSLDALRRLEDPKIDGKGIKELVEGSIYVEGVGKLGYDVTDKSEHWRRGYYETLMLAARAAEQLDGWVVDKTRGAVFPPDVVLGPSNPNPKPISVGSKSAPREEDCEMAYEPAENYYLRILTTKGFTSKQKLDAALAYASFLDFKKLTDAAESMYRWALSLAVEDRLPATDSYDPNSLTLSEKAGPPSSNLLTAMTAFATHKASVGEISTALPMFISVLKARRSLANMPPAPKVSREPSKSLLNSILSFFQPPPYPDAPDDGTLPPWRNAQELCEEAALNLYIGEILFATKDKEEGIAWTREAVDAAEEQLREVTEDKRTAVDTAAKKTCQQCLSTGLYNWSTMAATLAHIESERKKGAAESSTFSFWSRSKPDAAAPGRWAAEEEVARERIRRTRTLLEEVAPPPSNPLMAVFKV</sequence>
<keyword evidence="2" id="KW-0812">Transmembrane</keyword>
<organism evidence="3 4">
    <name type="scientific">Lomentospora prolificans</name>
    <dbReference type="NCBI Taxonomy" id="41688"/>
    <lineage>
        <taxon>Eukaryota</taxon>
        <taxon>Fungi</taxon>
        <taxon>Dikarya</taxon>
        <taxon>Ascomycota</taxon>
        <taxon>Pezizomycotina</taxon>
        <taxon>Sordariomycetes</taxon>
        <taxon>Hypocreomycetidae</taxon>
        <taxon>Microascales</taxon>
        <taxon>Microascaceae</taxon>
        <taxon>Lomentospora</taxon>
    </lineage>
</organism>
<dbReference type="AlphaFoldDB" id="A0A2N3NAM8"/>
<feature type="transmembrane region" description="Helical" evidence="2">
    <location>
        <begin position="68"/>
        <end position="89"/>
    </location>
</feature>
<proteinExistence type="predicted"/>
<comment type="caution">
    <text evidence="3">The sequence shown here is derived from an EMBL/GenBank/DDBJ whole genome shotgun (WGS) entry which is preliminary data.</text>
</comment>
<dbReference type="Proteomes" id="UP000233524">
    <property type="component" value="Unassembled WGS sequence"/>
</dbReference>
<gene>
    <name evidence="3" type="ORF">jhhlp_004047</name>
</gene>
<evidence type="ECO:0000256" key="1">
    <source>
        <dbReference type="SAM" id="Coils"/>
    </source>
</evidence>
<dbReference type="EMBL" id="NLAX01000010">
    <property type="protein sequence ID" value="PKS09432.1"/>
    <property type="molecule type" value="Genomic_DNA"/>
</dbReference>
<keyword evidence="1" id="KW-0175">Coiled coil</keyword>